<proteinExistence type="inferred from homology"/>
<dbReference type="PROSITE" id="PS01173">
    <property type="entry name" value="LIPASE_GDXG_HIS"/>
    <property type="match status" value="1"/>
</dbReference>
<dbReference type="PROSITE" id="PS01174">
    <property type="entry name" value="LIPASE_GDXG_SER"/>
    <property type="match status" value="1"/>
</dbReference>
<dbReference type="InterPro" id="IPR002168">
    <property type="entry name" value="Lipase_GDXG_HIS_AS"/>
</dbReference>
<feature type="domain" description="Alpha/beta hydrolase fold-3" evidence="4">
    <location>
        <begin position="86"/>
        <end position="294"/>
    </location>
</feature>
<dbReference type="InterPro" id="IPR013094">
    <property type="entry name" value="AB_hydrolase_3"/>
</dbReference>
<dbReference type="PANTHER" id="PTHR23025">
    <property type="entry name" value="TRIACYLGLYCEROL LIPASE"/>
    <property type="match status" value="1"/>
</dbReference>
<reference evidence="5 6" key="1">
    <citation type="submission" date="2018-07" db="EMBL/GenBank/DDBJ databases">
        <title>Genome sequence of Nitratireductor thuwali#1536.</title>
        <authorList>
            <person name="Michoud G."/>
            <person name="Merlino G."/>
            <person name="Sefrji F.O."/>
            <person name="Daffonchio D."/>
        </authorList>
    </citation>
    <scope>NUCLEOTIDE SEQUENCE [LARGE SCALE GENOMIC DNA]</scope>
    <source>
        <strain evidence="5 6">Nit1536</strain>
        <plasmid evidence="5 6">p1536_1</plasmid>
    </source>
</reference>
<accession>A0ABY5MRN9</accession>
<sequence length="322" mass="34539">MDAPANVPSPEMQAIIERLVREDGGLGDPTLMPAAEGRAMAAAANVRWNRDLPALERCVDLQIPIEDGRVIDCRLYTPARSASGLIFFIHGGGWAFCSIDTHERAARLLAVEAGVPVLSISYRLAPEHPFPAGLADCVTVWRRVKAGTSPLGPMQGPIAVAGDSAGANLALALMLHEQSESRPAPDQGLLFYGVYDDDFGSQSHLEHACGPGLTRGKMMRYWNWYAPDPAARANPLIAPLRAGDAALAALPPLYLNAAGIDPLRSDTENLHARLTALGRADRLRIHRGVVHGFMQMSLDLAEARTATREAALAFREMAGASK</sequence>
<organism evidence="5 6">
    <name type="scientific">Nitratireductor thuwali</name>
    <dbReference type="NCBI Taxonomy" id="2267699"/>
    <lineage>
        <taxon>Bacteria</taxon>
        <taxon>Pseudomonadati</taxon>
        <taxon>Pseudomonadota</taxon>
        <taxon>Alphaproteobacteria</taxon>
        <taxon>Hyphomicrobiales</taxon>
        <taxon>Phyllobacteriaceae</taxon>
        <taxon>Nitratireductor</taxon>
    </lineage>
</organism>
<dbReference type="InterPro" id="IPR033140">
    <property type="entry name" value="Lipase_GDXG_put_SER_AS"/>
</dbReference>
<dbReference type="GO" id="GO:0106435">
    <property type="term" value="F:carboxylesterase activity"/>
    <property type="evidence" value="ECO:0007669"/>
    <property type="project" value="UniProtKB-EC"/>
</dbReference>
<name>A0ABY5MRN9_9HYPH</name>
<feature type="active site" evidence="3">
    <location>
        <position position="164"/>
    </location>
</feature>
<dbReference type="Gene3D" id="3.40.50.1820">
    <property type="entry name" value="alpha/beta hydrolase"/>
    <property type="match status" value="1"/>
</dbReference>
<evidence type="ECO:0000256" key="2">
    <source>
        <dbReference type="ARBA" id="ARBA00022801"/>
    </source>
</evidence>
<dbReference type="SUPFAM" id="SSF53474">
    <property type="entry name" value="alpha/beta-Hydrolases"/>
    <property type="match status" value="1"/>
</dbReference>
<protein>
    <submittedName>
        <fullName evidence="5">Carboxylesterase NlhH</fullName>
        <ecNumber evidence="5">3.1.1.1</ecNumber>
    </submittedName>
</protein>
<keyword evidence="2 5" id="KW-0378">Hydrolase</keyword>
<dbReference type="PANTHER" id="PTHR23025:SF3">
    <property type="entry name" value="HORMONE-SENSITIVE LIPASE"/>
    <property type="match status" value="1"/>
</dbReference>
<comment type="similarity">
    <text evidence="1">Belongs to the 'GDXG' lipolytic enzyme family.</text>
</comment>
<geneLocation type="plasmid" evidence="5 6">
    <name>p1536_1</name>
</geneLocation>
<evidence type="ECO:0000259" key="4">
    <source>
        <dbReference type="Pfam" id="PF07859"/>
    </source>
</evidence>
<dbReference type="EMBL" id="CP030942">
    <property type="protein sequence ID" value="UUP19866.1"/>
    <property type="molecule type" value="Genomic_DNA"/>
</dbReference>
<dbReference type="Pfam" id="PF07859">
    <property type="entry name" value="Abhydrolase_3"/>
    <property type="match status" value="1"/>
</dbReference>
<evidence type="ECO:0000256" key="3">
    <source>
        <dbReference type="PROSITE-ProRule" id="PRU10038"/>
    </source>
</evidence>
<gene>
    <name evidence="5" type="primary">nlhH_3</name>
    <name evidence="5" type="ORF">NTH_04381</name>
</gene>
<dbReference type="InterPro" id="IPR029058">
    <property type="entry name" value="AB_hydrolase_fold"/>
</dbReference>
<dbReference type="Proteomes" id="UP001342418">
    <property type="component" value="Plasmid p1536_1"/>
</dbReference>
<keyword evidence="6" id="KW-1185">Reference proteome</keyword>
<dbReference type="RefSeq" id="WP_338532060.1">
    <property type="nucleotide sequence ID" value="NZ_CP030942.1"/>
</dbReference>
<evidence type="ECO:0000313" key="5">
    <source>
        <dbReference type="EMBL" id="UUP19866.1"/>
    </source>
</evidence>
<dbReference type="EC" id="3.1.1.1" evidence="5"/>
<keyword evidence="5" id="KW-0614">Plasmid</keyword>
<evidence type="ECO:0000313" key="6">
    <source>
        <dbReference type="Proteomes" id="UP001342418"/>
    </source>
</evidence>
<evidence type="ECO:0000256" key="1">
    <source>
        <dbReference type="ARBA" id="ARBA00010515"/>
    </source>
</evidence>